<dbReference type="InterPro" id="IPR031304">
    <property type="entry name" value="SLT_2"/>
</dbReference>
<evidence type="ECO:0000259" key="3">
    <source>
        <dbReference type="Pfam" id="PF13406"/>
    </source>
</evidence>
<dbReference type="InterPro" id="IPR036365">
    <property type="entry name" value="PGBD-like_sf"/>
</dbReference>
<feature type="domain" description="Peptidoglycan binding-like" evidence="2">
    <location>
        <begin position="352"/>
        <end position="406"/>
    </location>
</feature>
<evidence type="ECO:0000313" key="5">
    <source>
        <dbReference type="Proteomes" id="UP000432089"/>
    </source>
</evidence>
<dbReference type="GO" id="GO:0008933">
    <property type="term" value="F:peptidoglycan lytic transglycosylase activity"/>
    <property type="evidence" value="ECO:0007669"/>
    <property type="project" value="TreeGrafter"/>
</dbReference>
<feature type="signal peptide" evidence="1">
    <location>
        <begin position="1"/>
        <end position="30"/>
    </location>
</feature>
<dbReference type="Gene3D" id="1.10.8.350">
    <property type="entry name" value="Bacterial muramidase"/>
    <property type="match status" value="1"/>
</dbReference>
<accession>A0A7V7PMU0</accession>
<dbReference type="InterPro" id="IPR002477">
    <property type="entry name" value="Peptidoglycan-bd-like"/>
</dbReference>
<keyword evidence="1" id="KW-0732">Signal</keyword>
<keyword evidence="5" id="KW-1185">Reference proteome</keyword>
<dbReference type="PANTHER" id="PTHR30163:SF8">
    <property type="entry name" value="LYTIC MUREIN TRANSGLYCOSYLASE"/>
    <property type="match status" value="1"/>
</dbReference>
<dbReference type="Gene3D" id="1.10.101.10">
    <property type="entry name" value="PGBD-like superfamily/PGBD"/>
    <property type="match status" value="1"/>
</dbReference>
<evidence type="ECO:0000256" key="1">
    <source>
        <dbReference type="SAM" id="SignalP"/>
    </source>
</evidence>
<dbReference type="InterPro" id="IPR023346">
    <property type="entry name" value="Lysozyme-like_dom_sf"/>
</dbReference>
<dbReference type="Pfam" id="PF01471">
    <property type="entry name" value="PG_binding_1"/>
    <property type="match status" value="1"/>
</dbReference>
<dbReference type="InterPro" id="IPR011970">
    <property type="entry name" value="MltB_2"/>
</dbReference>
<dbReference type="Proteomes" id="UP000432089">
    <property type="component" value="Unassembled WGS sequence"/>
</dbReference>
<sequence>MMTFRLSRSLLLLSTLAATVLAGAGQSASAADAGFKRWIANFEDTAADAGIGRSTYRAAFAGIDEPDPDVIQKAQFQPEFQDTIWDYLDNRVNEVSADEGAARRQQLKPWLDRIEKRFGVDRDILLAIWSMESDYGRVLQRTDVVRSVPRSLATLAYMDPKRGKYARAQLIAALKMLQEGDVSVKGLTGSWAGAMGHTQFIPTSYRLYQADMDGNGHADIWTSVPDALATSANLLRKNGWQTGKTWGYEVVLPSADAASLRGKSMSLSVWAKRGFARATGGRFAAPNDRATLVLPAGTNGPAFLMTKNFYVIKAYNNADKYALAVGHLADMIAGGAPFVQDWPRGYKPLTMAERYEVQKHLTSQGLYDGKIDGKIGSTSKSAIMAYQRSVGVDADGNASKALLDIMRRR</sequence>
<organism evidence="4 5">
    <name type="scientific">Plantimonas leprariae</name>
    <dbReference type="NCBI Taxonomy" id="2615207"/>
    <lineage>
        <taxon>Bacteria</taxon>
        <taxon>Pseudomonadati</taxon>
        <taxon>Pseudomonadota</taxon>
        <taxon>Alphaproteobacteria</taxon>
        <taxon>Hyphomicrobiales</taxon>
        <taxon>Aurantimonadaceae</taxon>
        <taxon>Plantimonas</taxon>
    </lineage>
</organism>
<dbReference type="RefSeq" id="WP_150970929.1">
    <property type="nucleotide sequence ID" value="NZ_VZDO01000012.1"/>
</dbReference>
<feature type="domain" description="Transglycosylase SLT" evidence="3">
    <location>
        <begin position="35"/>
        <end position="330"/>
    </location>
</feature>
<dbReference type="InterPro" id="IPR036366">
    <property type="entry name" value="PGBDSf"/>
</dbReference>
<evidence type="ECO:0000259" key="2">
    <source>
        <dbReference type="Pfam" id="PF01471"/>
    </source>
</evidence>
<gene>
    <name evidence="4" type="ORF">F6X38_14890</name>
</gene>
<dbReference type="EMBL" id="VZDO01000012">
    <property type="protein sequence ID" value="KAB0678772.1"/>
    <property type="molecule type" value="Genomic_DNA"/>
</dbReference>
<protein>
    <submittedName>
        <fullName evidence="4">Lytic murein transglycosylase</fullName>
    </submittedName>
</protein>
<dbReference type="SUPFAM" id="SSF53955">
    <property type="entry name" value="Lysozyme-like"/>
    <property type="match status" value="1"/>
</dbReference>
<dbReference type="PANTHER" id="PTHR30163">
    <property type="entry name" value="MEMBRANE-BOUND LYTIC MUREIN TRANSGLYCOSYLASE B"/>
    <property type="match status" value="1"/>
</dbReference>
<dbReference type="NCBIfam" id="TIGR02283">
    <property type="entry name" value="MltB_2"/>
    <property type="match status" value="1"/>
</dbReference>
<evidence type="ECO:0000313" key="4">
    <source>
        <dbReference type="EMBL" id="KAB0678772.1"/>
    </source>
</evidence>
<name>A0A7V7PMU0_9HYPH</name>
<proteinExistence type="predicted"/>
<dbReference type="AlphaFoldDB" id="A0A7V7PMU0"/>
<comment type="caution">
    <text evidence="4">The sequence shown here is derived from an EMBL/GenBank/DDBJ whole genome shotgun (WGS) entry which is preliminary data.</text>
</comment>
<feature type="chain" id="PRO_5030784428" evidence="1">
    <location>
        <begin position="31"/>
        <end position="409"/>
    </location>
</feature>
<dbReference type="SUPFAM" id="SSF47090">
    <property type="entry name" value="PGBD-like"/>
    <property type="match status" value="1"/>
</dbReference>
<dbReference type="InterPro" id="IPR043426">
    <property type="entry name" value="MltB-like"/>
</dbReference>
<dbReference type="GO" id="GO:0009253">
    <property type="term" value="P:peptidoglycan catabolic process"/>
    <property type="evidence" value="ECO:0007669"/>
    <property type="project" value="TreeGrafter"/>
</dbReference>
<reference evidence="4 5" key="1">
    <citation type="submission" date="2019-09" db="EMBL/GenBank/DDBJ databases">
        <title>YIM 132180 draft genome.</title>
        <authorList>
            <person name="Zhang K."/>
        </authorList>
    </citation>
    <scope>NUCLEOTIDE SEQUENCE [LARGE SCALE GENOMIC DNA]</scope>
    <source>
        <strain evidence="4 5">YIM 132180</strain>
    </source>
</reference>
<dbReference type="Pfam" id="PF13406">
    <property type="entry name" value="SLT_2"/>
    <property type="match status" value="1"/>
</dbReference>
<dbReference type="Gene3D" id="1.10.530.10">
    <property type="match status" value="1"/>
</dbReference>